<dbReference type="Gene3D" id="3.40.50.410">
    <property type="entry name" value="von Willebrand factor, type A domain"/>
    <property type="match status" value="1"/>
</dbReference>
<dbReference type="AlphaFoldDB" id="R0KX82"/>
<keyword evidence="2" id="KW-0647">Proteasome</keyword>
<dbReference type="GO" id="GO:0000502">
    <property type="term" value="C:proteasome complex"/>
    <property type="evidence" value="ECO:0007669"/>
    <property type="project" value="UniProtKB-KW"/>
</dbReference>
<name>R0KX82_NOSB1</name>
<dbReference type="InterPro" id="IPR002035">
    <property type="entry name" value="VWF_A"/>
</dbReference>
<gene>
    <name evidence="2" type="primary">PSMD4</name>
    <name evidence="2" type="ORF">NBO_3g0052</name>
</gene>
<dbReference type="Pfam" id="PF13519">
    <property type="entry name" value="VWA_2"/>
    <property type="match status" value="1"/>
</dbReference>
<dbReference type="HOGENOM" id="CLU_098733_0_0_1"/>
<dbReference type="Proteomes" id="UP000016927">
    <property type="component" value="Unassembled WGS sequence"/>
</dbReference>
<dbReference type="STRING" id="578461.R0KX82"/>
<dbReference type="OMA" id="QNQDYLP"/>
<dbReference type="VEuPathDB" id="MicrosporidiaDB:NBO_3g0052"/>
<keyword evidence="3" id="KW-1185">Reference proteome</keyword>
<evidence type="ECO:0000313" key="2">
    <source>
        <dbReference type="EMBL" id="EOB15501.1"/>
    </source>
</evidence>
<dbReference type="OrthoDB" id="1731724at2759"/>
<protein>
    <submittedName>
        <fullName evidence="2">26S proteasome non-ATPase regulatory subunit 4</fullName>
    </submittedName>
</protein>
<reference evidence="2 3" key="1">
    <citation type="journal article" date="2013" name="BMC Genomics">
        <title>Comparative genomics of parasitic silkworm microsporidia reveal an association between genome expansion and host adaptation.</title>
        <authorList>
            <person name="Pan G."/>
            <person name="Xu J."/>
            <person name="Li T."/>
            <person name="Xia Q."/>
            <person name="Liu S.L."/>
            <person name="Zhang G."/>
            <person name="Li S."/>
            <person name="Li C."/>
            <person name="Liu H."/>
            <person name="Yang L."/>
            <person name="Liu T."/>
            <person name="Zhang X."/>
            <person name="Wu Z."/>
            <person name="Fan W."/>
            <person name="Dang X."/>
            <person name="Xiang H."/>
            <person name="Tao M."/>
            <person name="Li Y."/>
            <person name="Hu J."/>
            <person name="Li Z."/>
            <person name="Lin L."/>
            <person name="Luo J."/>
            <person name="Geng L."/>
            <person name="Wang L."/>
            <person name="Long M."/>
            <person name="Wan Y."/>
            <person name="He N."/>
            <person name="Zhang Z."/>
            <person name="Lu C."/>
            <person name="Keeling P.J."/>
            <person name="Wang J."/>
            <person name="Xiang Z."/>
            <person name="Zhou Z."/>
        </authorList>
    </citation>
    <scope>NUCLEOTIDE SEQUENCE [LARGE SCALE GENOMIC DNA]</scope>
    <source>
        <strain evidence="3">CQ1 / CVCC 102059</strain>
    </source>
</reference>
<evidence type="ECO:0000259" key="1">
    <source>
        <dbReference type="Pfam" id="PF13519"/>
    </source>
</evidence>
<dbReference type="InterPro" id="IPR003903">
    <property type="entry name" value="UIM_dom"/>
</dbReference>
<dbReference type="SUPFAM" id="SSF53300">
    <property type="entry name" value="vWA-like"/>
    <property type="match status" value="1"/>
</dbReference>
<dbReference type="EMBL" id="KB908911">
    <property type="protein sequence ID" value="EOB15501.1"/>
    <property type="molecule type" value="Genomic_DNA"/>
</dbReference>
<dbReference type="PROSITE" id="PS50330">
    <property type="entry name" value="UIM"/>
    <property type="match status" value="1"/>
</dbReference>
<sequence>MPEITMVIYDNGLASQNQDYLPSRSLLQKEFIQSLISRKFEADSENLLGIIPLNQPQHNNIITPTKQRDYLYTFLNSITLGEEVDYIKSINQALHSFKQRDITTKHLIIFLGSEINENLEDEIFTKVFEILTSGITLTLVFFGENMEYYEGFVNEIDYPHFKCIKVDPNDDINEIYDQINGDNFEEEDPQLAEAIRQSLADQQKGNN</sequence>
<organism evidence="2 3">
    <name type="scientific">Nosema bombycis (strain CQ1 / CVCC 102059)</name>
    <name type="common">Microsporidian parasite</name>
    <name type="synonym">Pebrine of silkworm</name>
    <dbReference type="NCBI Taxonomy" id="578461"/>
    <lineage>
        <taxon>Eukaryota</taxon>
        <taxon>Fungi</taxon>
        <taxon>Fungi incertae sedis</taxon>
        <taxon>Microsporidia</taxon>
        <taxon>Nosematidae</taxon>
        <taxon>Nosema</taxon>
    </lineage>
</organism>
<dbReference type="InterPro" id="IPR036465">
    <property type="entry name" value="vWFA_dom_sf"/>
</dbReference>
<accession>R0KX82</accession>
<feature type="domain" description="VWFA" evidence="1">
    <location>
        <begin position="5"/>
        <end position="110"/>
    </location>
</feature>
<proteinExistence type="predicted"/>
<evidence type="ECO:0000313" key="3">
    <source>
        <dbReference type="Proteomes" id="UP000016927"/>
    </source>
</evidence>